<protein>
    <submittedName>
        <fullName evidence="9">Uncharacterized protein</fullName>
    </submittedName>
</protein>
<dbReference type="HOGENOM" id="CLU_001127_0_0_1"/>
<evidence type="ECO:0000256" key="5">
    <source>
        <dbReference type="SAM" id="MobiDB-lite"/>
    </source>
</evidence>
<gene>
    <name evidence="9" type="ORF">ACRE_033020</name>
</gene>
<dbReference type="Pfam" id="PF13515">
    <property type="entry name" value="FUSC_2"/>
    <property type="match status" value="1"/>
</dbReference>
<feature type="domain" description="Putative ER transporter 6TM N-terminal" evidence="7">
    <location>
        <begin position="189"/>
        <end position="325"/>
    </location>
</feature>
<keyword evidence="4 6" id="KW-0472">Membrane</keyword>
<accession>A0A086T8Z3</accession>
<dbReference type="STRING" id="857340.A0A086T8Z3"/>
<evidence type="ECO:0000313" key="10">
    <source>
        <dbReference type="Proteomes" id="UP000029964"/>
    </source>
</evidence>
<comment type="caution">
    <text evidence="9">The sequence shown here is derived from an EMBL/GenBank/DDBJ whole genome shotgun (WGS) entry which is preliminary data.</text>
</comment>
<feature type="transmembrane region" description="Helical" evidence="6">
    <location>
        <begin position="805"/>
        <end position="828"/>
    </location>
</feature>
<feature type="transmembrane region" description="Helical" evidence="6">
    <location>
        <begin position="152"/>
        <end position="177"/>
    </location>
</feature>
<sequence>MSSGGSSSSQPAGKPWALRRPSLRNKTRNGTFIIPSTGERSRRQFTLRASGSLPSRSRGSDAGIDAPPETIREQAKVTARKVKRKAVKLWRWFGSDEGHAVLKCTFAYLLGCCGTFFPPLSKFLGHRDGKHIAATITVYFHPARTAGSMIEAVIIALFAIFYAELVALLAMAIVAWGRDLFDIVLPAHVMVLVVCVGGGLGFVGWVKQKMNQPLVNVATTLASISIITVLTKEDSIQAGYFSGEKPIQIVKLLLLGVASTVAVNLLIWPASARRVLRHGMVKASVSLGDRLSFVTKAFLSGSEEELLSSDYAKITTNYNKAYTQMTKHLREAKNEHYLMGHEKLYQLDKSLVKCLEALSQAIGGLRSALDTQFTLLKEVPTIGTHDSNSSQGLMSPQSAKSRPSLSAFLDDSSQRLAVIDEFDEDELYRRLNKSDPSLDRTPIFRTPADIFALFIDLLGPSMKSLAYTLSETLRETPLGKDPKTEFVVNDQLRESLRDAISLYNEARGNALQEVYRSIELGRSRSEKIQADIEEVAAACGHFSFSLLAVAEEMDSYLDVLEDLNQMSNHSRRSWNFLKFWQRWTSTANNAGFDGDDADREQLLPKPPVVNRLRRSAIPKGIPDEMTNRRDTFNWEAAPQTSKHLRTASQLLLRVARWLTREDILFGIKVGIGALLWAMFAFIPATRPIYQTWRGEWGLLSYMIVNGMTTGAANTTGLSRFYGTIIGGACACLAWLIGQENPFVLAFCSWLMALYMFYLIAIKNAPLGRMSLLAYNVVLLYAYSISQQVDDDDDDEGGTSPLIFSITYHRVVAVTLGIIWGILVCRLLWPISARRKFREGLSVLYLQLGLIWKRGPLGIHLGSRSTMDYMREGEQAALQRYAFKLESLRNSAAREFELRGPFPQAAYGRIMRSTKHILDGFYAMRLLTQKRSRLSEGERAILEFTADERVQLCKRICHVFQVLASCIMLEYPLTDAIPTVDSNKDRLLGKIYQFRKDNMATQLANDGTQVVAEEDYALLYAYTLVTGRVAEELKKVRAEIEGLFGVLHEESLLLE</sequence>
<dbReference type="PANTHER" id="PTHR47804">
    <property type="entry name" value="60S RIBOSOMAL PROTEIN L19"/>
    <property type="match status" value="1"/>
</dbReference>
<feature type="domain" description="Integral membrane bound transporter" evidence="8">
    <location>
        <begin position="688"/>
        <end position="823"/>
    </location>
</feature>
<keyword evidence="10" id="KW-1185">Reference proteome</keyword>
<feature type="transmembrane region" description="Helical" evidence="6">
    <location>
        <begin position="720"/>
        <end position="736"/>
    </location>
</feature>
<dbReference type="InterPro" id="IPR018823">
    <property type="entry name" value="ArAE_2_N"/>
</dbReference>
<evidence type="ECO:0000256" key="3">
    <source>
        <dbReference type="ARBA" id="ARBA00022989"/>
    </source>
</evidence>
<evidence type="ECO:0000256" key="6">
    <source>
        <dbReference type="SAM" id="Phobius"/>
    </source>
</evidence>
<evidence type="ECO:0000256" key="2">
    <source>
        <dbReference type="ARBA" id="ARBA00022692"/>
    </source>
</evidence>
<feature type="region of interest" description="Disordered" evidence="5">
    <location>
        <begin position="1"/>
        <end position="70"/>
    </location>
</feature>
<organism evidence="9 10">
    <name type="scientific">Hapsidospora chrysogenum (strain ATCC 11550 / CBS 779.69 / DSM 880 / IAM 14645 / JCM 23072 / IMI 49137)</name>
    <name type="common">Acremonium chrysogenum</name>
    <dbReference type="NCBI Taxonomy" id="857340"/>
    <lineage>
        <taxon>Eukaryota</taxon>
        <taxon>Fungi</taxon>
        <taxon>Dikarya</taxon>
        <taxon>Ascomycota</taxon>
        <taxon>Pezizomycotina</taxon>
        <taxon>Sordariomycetes</taxon>
        <taxon>Hypocreomycetidae</taxon>
        <taxon>Hypocreales</taxon>
        <taxon>Bionectriaceae</taxon>
        <taxon>Hapsidospora</taxon>
    </lineage>
</organism>
<proteinExistence type="predicted"/>
<dbReference type="InterPro" id="IPR049453">
    <property type="entry name" value="Memb_transporter_dom"/>
</dbReference>
<dbReference type="Proteomes" id="UP000029964">
    <property type="component" value="Unassembled WGS sequence"/>
</dbReference>
<evidence type="ECO:0000256" key="4">
    <source>
        <dbReference type="ARBA" id="ARBA00023136"/>
    </source>
</evidence>
<dbReference type="PANTHER" id="PTHR47804:SF1">
    <property type="entry name" value="DUF2421 DOMAIN-CONTAINING PROTEIN"/>
    <property type="match status" value="1"/>
</dbReference>
<dbReference type="OrthoDB" id="68611at2759"/>
<dbReference type="GO" id="GO:0016020">
    <property type="term" value="C:membrane"/>
    <property type="evidence" value="ECO:0007669"/>
    <property type="project" value="UniProtKB-SubCell"/>
</dbReference>
<dbReference type="EMBL" id="JPKY01000026">
    <property type="protein sequence ID" value="KFH45825.1"/>
    <property type="molecule type" value="Genomic_DNA"/>
</dbReference>
<dbReference type="AlphaFoldDB" id="A0A086T8Z3"/>
<keyword evidence="3 6" id="KW-1133">Transmembrane helix</keyword>
<feature type="transmembrane region" description="Helical" evidence="6">
    <location>
        <begin position="183"/>
        <end position="206"/>
    </location>
</feature>
<evidence type="ECO:0000256" key="1">
    <source>
        <dbReference type="ARBA" id="ARBA00004141"/>
    </source>
</evidence>
<evidence type="ECO:0000259" key="7">
    <source>
        <dbReference type="Pfam" id="PF10337"/>
    </source>
</evidence>
<reference evidence="10" key="1">
    <citation type="journal article" date="2014" name="Genome Announc.">
        <title>Genome sequence and annotation of Acremonium chrysogenum, producer of the beta-lactam antibiotic cephalosporin C.</title>
        <authorList>
            <person name="Terfehr D."/>
            <person name="Dahlmann T.A."/>
            <person name="Specht T."/>
            <person name="Zadra I."/>
            <person name="Kuernsteiner H."/>
            <person name="Kueck U."/>
        </authorList>
    </citation>
    <scope>NUCLEOTIDE SEQUENCE [LARGE SCALE GENOMIC DNA]</scope>
    <source>
        <strain evidence="10">ATCC 11550 / CBS 779.69 / DSM 880 / IAM 14645 / JCM 23072 / IMI 49137</strain>
    </source>
</reference>
<name>A0A086T8Z3_HAPC1</name>
<comment type="subcellular location">
    <subcellularLocation>
        <location evidence="1">Membrane</location>
        <topology evidence="1">Multi-pass membrane protein</topology>
    </subcellularLocation>
</comment>
<feature type="compositionally biased region" description="Polar residues" evidence="5">
    <location>
        <begin position="47"/>
        <end position="57"/>
    </location>
</feature>
<feature type="transmembrane region" description="Helical" evidence="6">
    <location>
        <begin position="663"/>
        <end position="684"/>
    </location>
</feature>
<dbReference type="Pfam" id="PF10337">
    <property type="entry name" value="ArAE_2_N"/>
    <property type="match status" value="1"/>
</dbReference>
<feature type="transmembrane region" description="Helical" evidence="6">
    <location>
        <begin position="250"/>
        <end position="270"/>
    </location>
</feature>
<feature type="transmembrane region" description="Helical" evidence="6">
    <location>
        <begin position="213"/>
        <end position="230"/>
    </location>
</feature>
<keyword evidence="2 6" id="KW-0812">Transmembrane</keyword>
<evidence type="ECO:0000259" key="8">
    <source>
        <dbReference type="Pfam" id="PF13515"/>
    </source>
</evidence>
<feature type="transmembrane region" description="Helical" evidence="6">
    <location>
        <begin position="742"/>
        <end position="759"/>
    </location>
</feature>
<dbReference type="InterPro" id="IPR052430">
    <property type="entry name" value="IVT-Associated"/>
</dbReference>
<evidence type="ECO:0000313" key="9">
    <source>
        <dbReference type="EMBL" id="KFH45825.1"/>
    </source>
</evidence>